<dbReference type="EMBL" id="JXTC01000822">
    <property type="protein sequence ID" value="PON36604.1"/>
    <property type="molecule type" value="Genomic_DNA"/>
</dbReference>
<dbReference type="InParanoid" id="A0A2P5AJB6"/>
<dbReference type="PANTHER" id="PTHR47074:SF79">
    <property type="entry name" value="PUTATIVE-RELATED"/>
    <property type="match status" value="1"/>
</dbReference>
<dbReference type="Proteomes" id="UP000237000">
    <property type="component" value="Unassembled WGS sequence"/>
</dbReference>
<gene>
    <name evidence="2" type="ORF">TorRG33x02_349050</name>
</gene>
<dbReference type="Pfam" id="PF13456">
    <property type="entry name" value="RVT_3"/>
    <property type="match status" value="1"/>
</dbReference>
<dbReference type="STRING" id="63057.A0A2P5AJB6"/>
<evidence type="ECO:0000259" key="1">
    <source>
        <dbReference type="Pfam" id="PF13456"/>
    </source>
</evidence>
<dbReference type="InterPro" id="IPR036397">
    <property type="entry name" value="RNaseH_sf"/>
</dbReference>
<name>A0A2P5AJB6_TREOI</name>
<protein>
    <submittedName>
        <fullName evidence="2">Ribonuclease H-like domain containing protein</fullName>
    </submittedName>
</protein>
<sequence length="176" mass="19029">MTAFYDGYLRDASELIDFAQMFLSEFQNFKCASEPLPVLVRNPPSSSWSRPSSSLKLNSDAAVWPGVSGFGCGGVIRESSGLVLACWSCFIPGSDDVEVCELLALREGIKLAFDFGCIFDEIESDSLATVNAILKPKPCSAVASLVNDISIFISSAGYSSCRHVSRKRNMVAHELA</sequence>
<dbReference type="AlphaFoldDB" id="A0A2P5AJB6"/>
<keyword evidence="3" id="KW-1185">Reference proteome</keyword>
<dbReference type="OrthoDB" id="1749524at2759"/>
<dbReference type="GO" id="GO:0003676">
    <property type="term" value="F:nucleic acid binding"/>
    <property type="evidence" value="ECO:0007669"/>
    <property type="project" value="InterPro"/>
</dbReference>
<organism evidence="2 3">
    <name type="scientific">Trema orientale</name>
    <name type="common">Charcoal tree</name>
    <name type="synonym">Celtis orientalis</name>
    <dbReference type="NCBI Taxonomy" id="63057"/>
    <lineage>
        <taxon>Eukaryota</taxon>
        <taxon>Viridiplantae</taxon>
        <taxon>Streptophyta</taxon>
        <taxon>Embryophyta</taxon>
        <taxon>Tracheophyta</taxon>
        <taxon>Spermatophyta</taxon>
        <taxon>Magnoliopsida</taxon>
        <taxon>eudicotyledons</taxon>
        <taxon>Gunneridae</taxon>
        <taxon>Pentapetalae</taxon>
        <taxon>rosids</taxon>
        <taxon>fabids</taxon>
        <taxon>Rosales</taxon>
        <taxon>Cannabaceae</taxon>
        <taxon>Trema</taxon>
    </lineage>
</organism>
<dbReference type="GO" id="GO:0004523">
    <property type="term" value="F:RNA-DNA hybrid ribonuclease activity"/>
    <property type="evidence" value="ECO:0007669"/>
    <property type="project" value="InterPro"/>
</dbReference>
<dbReference type="Gene3D" id="3.30.420.10">
    <property type="entry name" value="Ribonuclease H-like superfamily/Ribonuclease H"/>
    <property type="match status" value="1"/>
</dbReference>
<dbReference type="PANTHER" id="PTHR47074">
    <property type="entry name" value="BNAC02G40300D PROTEIN"/>
    <property type="match status" value="1"/>
</dbReference>
<dbReference type="InterPro" id="IPR052929">
    <property type="entry name" value="RNase_H-like_EbsB-rel"/>
</dbReference>
<dbReference type="InterPro" id="IPR012337">
    <property type="entry name" value="RNaseH-like_sf"/>
</dbReference>
<accession>A0A2P5AJB6</accession>
<dbReference type="InterPro" id="IPR044730">
    <property type="entry name" value="RNase_H-like_dom_plant"/>
</dbReference>
<feature type="domain" description="RNase H type-1" evidence="1">
    <location>
        <begin position="71"/>
        <end position="176"/>
    </location>
</feature>
<dbReference type="SUPFAM" id="SSF53098">
    <property type="entry name" value="Ribonuclease H-like"/>
    <property type="match status" value="1"/>
</dbReference>
<reference evidence="3" key="1">
    <citation type="submission" date="2016-06" db="EMBL/GenBank/DDBJ databases">
        <title>Parallel loss of symbiosis genes in relatives of nitrogen-fixing non-legume Parasponia.</title>
        <authorList>
            <person name="Van Velzen R."/>
            <person name="Holmer R."/>
            <person name="Bu F."/>
            <person name="Rutten L."/>
            <person name="Van Zeijl A."/>
            <person name="Liu W."/>
            <person name="Santuari L."/>
            <person name="Cao Q."/>
            <person name="Sharma T."/>
            <person name="Shen D."/>
            <person name="Roswanjaya Y."/>
            <person name="Wardhani T."/>
            <person name="Kalhor M.S."/>
            <person name="Jansen J."/>
            <person name="Van den Hoogen J."/>
            <person name="Gungor B."/>
            <person name="Hartog M."/>
            <person name="Hontelez J."/>
            <person name="Verver J."/>
            <person name="Yang W.-C."/>
            <person name="Schijlen E."/>
            <person name="Repin R."/>
            <person name="Schilthuizen M."/>
            <person name="Schranz E."/>
            <person name="Heidstra R."/>
            <person name="Miyata K."/>
            <person name="Fedorova E."/>
            <person name="Kohlen W."/>
            <person name="Bisseling T."/>
            <person name="Smit S."/>
            <person name="Geurts R."/>
        </authorList>
    </citation>
    <scope>NUCLEOTIDE SEQUENCE [LARGE SCALE GENOMIC DNA]</scope>
    <source>
        <strain evidence="3">cv. RG33-2</strain>
    </source>
</reference>
<proteinExistence type="predicted"/>
<evidence type="ECO:0000313" key="3">
    <source>
        <dbReference type="Proteomes" id="UP000237000"/>
    </source>
</evidence>
<dbReference type="CDD" id="cd06222">
    <property type="entry name" value="RNase_H_like"/>
    <property type="match status" value="1"/>
</dbReference>
<comment type="caution">
    <text evidence="2">The sequence shown here is derived from an EMBL/GenBank/DDBJ whole genome shotgun (WGS) entry which is preliminary data.</text>
</comment>
<evidence type="ECO:0000313" key="2">
    <source>
        <dbReference type="EMBL" id="PON36604.1"/>
    </source>
</evidence>
<dbReference type="InterPro" id="IPR002156">
    <property type="entry name" value="RNaseH_domain"/>
</dbReference>